<dbReference type="PROSITE" id="PS52016">
    <property type="entry name" value="TONB_DEPENDENT_REC_3"/>
    <property type="match status" value="1"/>
</dbReference>
<dbReference type="Pfam" id="PF13715">
    <property type="entry name" value="CarbopepD_reg_2"/>
    <property type="match status" value="1"/>
</dbReference>
<gene>
    <name evidence="10" type="ORF">H8B17_01620</name>
</gene>
<name>A0ABR7XYX3_9SPHI</name>
<accession>A0ABR7XYX3</accession>
<sequence length="1081" mass="120667">MKLSFILLIVTFFQANATTFAQEVSLKVAKAPLNTVFYELSKQTGYNFVADANLSKKIRVVSLDLHDAGLKDAIEKCFTGIAVEVVFNEAYKTVFIREIPETKPENRQENQKEIQQTVVGTVRSPDNQPMQGVSIATRNKLTSTSTDAQGNYNISVSPGDTLSYSYVGYVTQSHPVRNREHVDVVLQPMEEAIDDVVVVGYGTQSKRKVTGAVSSLDMSVMEESPAVNTGQALRGRVAGVQVLDNGRPGEDPSILIRGPRSLSATNSPLIVLDGIIFGGTLGDINPNDILSLDILKDASATAIYGSKAANGVILITSKKATEEGVVISANMHVSKYAYGKKIPLFSPDRYIQSKLDFRQQSGLDADPEQILSYLNKTEADNYAQGLVSDPYDMASQDAGLLNYDVSIAGRTSSTNYFLSNSFSRERGLLMNDNFKRYTFRANVETQINTHLKLGLTSTFGQRDQSGVPAEISRIYTGSPYGTWYHPDSSPTKYIVEEDQVSYSPIYNSLMTDNNKVYNNLLSNFYIDFNIPRIEGLNFRVNYSPNLRWHHDYLFFKQDPHLPNNTTSASKLNRNGFDWVWENIVTYKKDFDQHHMDVTLLFGKNYQQQEETIAYANQLSSDALGYHDLSLGSVLTNESSAYEIKGISSMARINYDYAGKYMVTFTTRRDGSSVFATNNKYAIFPSVALAWNMGSESFMQNQNVINSLKWRISYGAVGNQGIDPYQSLSLSRVTQYVYGNGGSMANGAYPSNMGNDDLRWETTYTGNIGVDFGLFSDRIGGTIELYHAKTRDLLVERSIPAMNGYLNVLTNIGEVQNKGVEVSLRTQNISRAHFSWSTGFNFSFNANKITKLYGQDLNNDGIEDDDLSNNWFIGHPITTYYDYVFDGIYQVGDDMPSGYQPGYVRLKDLNEDGRIDANDRTIIGYGGQPRFKFGLSNDFHIGQFTLSTFINMMTGWKSDFPLLNTAVSPNAPGRGLNQLDAGYWTEENGSLTRPSLLYTNPQGHGWYVSRNFVRLQDVSLSYNFSPDVLERMHLKALKVFFNAKNLATWSDWPGTDPEIGGNTSETLYSLPRVYNMGIGFSF</sequence>
<dbReference type="Gene3D" id="2.60.40.1120">
    <property type="entry name" value="Carboxypeptidase-like, regulatory domain"/>
    <property type="match status" value="1"/>
</dbReference>
<reference evidence="10 11" key="1">
    <citation type="submission" date="2020-08" db="EMBL/GenBank/DDBJ databases">
        <title>Sphingobacterium sp. DN00404 isolated from aquaculture water.</title>
        <authorList>
            <person name="Zhang M."/>
        </authorList>
    </citation>
    <scope>NUCLEOTIDE SEQUENCE [LARGE SCALE GENOMIC DNA]</scope>
    <source>
        <strain evidence="10 11">KCTC 32294</strain>
    </source>
</reference>
<dbReference type="InterPro" id="IPR036942">
    <property type="entry name" value="Beta-barrel_TonB_sf"/>
</dbReference>
<evidence type="ECO:0000256" key="4">
    <source>
        <dbReference type="ARBA" id="ARBA00022692"/>
    </source>
</evidence>
<dbReference type="EMBL" id="JACNYK010000001">
    <property type="protein sequence ID" value="MBD1424265.1"/>
    <property type="molecule type" value="Genomic_DNA"/>
</dbReference>
<dbReference type="RefSeq" id="WP_190307426.1">
    <property type="nucleotide sequence ID" value="NZ_JACNYK010000001.1"/>
</dbReference>
<dbReference type="InterPro" id="IPR023996">
    <property type="entry name" value="TonB-dep_OMP_SusC/RagA"/>
</dbReference>
<keyword evidence="8" id="KW-0732">Signal</keyword>
<dbReference type="InterPro" id="IPR037066">
    <property type="entry name" value="Plug_dom_sf"/>
</dbReference>
<keyword evidence="11" id="KW-1185">Reference proteome</keyword>
<evidence type="ECO:0000256" key="3">
    <source>
        <dbReference type="ARBA" id="ARBA00022452"/>
    </source>
</evidence>
<evidence type="ECO:0000256" key="6">
    <source>
        <dbReference type="ARBA" id="ARBA00023237"/>
    </source>
</evidence>
<feature type="domain" description="TonB-dependent receptor plug" evidence="9">
    <location>
        <begin position="206"/>
        <end position="312"/>
    </location>
</feature>
<keyword evidence="3 7" id="KW-1134">Transmembrane beta strand</keyword>
<evidence type="ECO:0000313" key="11">
    <source>
        <dbReference type="Proteomes" id="UP000606494"/>
    </source>
</evidence>
<keyword evidence="10" id="KW-0675">Receptor</keyword>
<evidence type="ECO:0000256" key="2">
    <source>
        <dbReference type="ARBA" id="ARBA00022448"/>
    </source>
</evidence>
<evidence type="ECO:0000256" key="7">
    <source>
        <dbReference type="PROSITE-ProRule" id="PRU01360"/>
    </source>
</evidence>
<dbReference type="Gene3D" id="2.170.130.10">
    <property type="entry name" value="TonB-dependent receptor, plug domain"/>
    <property type="match status" value="1"/>
</dbReference>
<dbReference type="InterPro" id="IPR012910">
    <property type="entry name" value="Plug_dom"/>
</dbReference>
<comment type="subcellular location">
    <subcellularLocation>
        <location evidence="1 7">Cell outer membrane</location>
        <topology evidence="1 7">Multi-pass membrane protein</topology>
    </subcellularLocation>
</comment>
<organism evidence="10 11">
    <name type="scientific">Sphingobacterium arenae</name>
    <dbReference type="NCBI Taxonomy" id="1280598"/>
    <lineage>
        <taxon>Bacteria</taxon>
        <taxon>Pseudomonadati</taxon>
        <taxon>Bacteroidota</taxon>
        <taxon>Sphingobacteriia</taxon>
        <taxon>Sphingobacteriales</taxon>
        <taxon>Sphingobacteriaceae</taxon>
        <taxon>Sphingobacterium</taxon>
    </lineage>
</organism>
<keyword evidence="4 7" id="KW-0812">Transmembrane</keyword>
<dbReference type="InterPro" id="IPR023997">
    <property type="entry name" value="TonB-dep_OMP_SusC/RagA_CS"/>
</dbReference>
<evidence type="ECO:0000259" key="9">
    <source>
        <dbReference type="Pfam" id="PF07715"/>
    </source>
</evidence>
<comment type="caution">
    <text evidence="10">The sequence shown here is derived from an EMBL/GenBank/DDBJ whole genome shotgun (WGS) entry which is preliminary data.</text>
</comment>
<evidence type="ECO:0000256" key="8">
    <source>
        <dbReference type="SAM" id="SignalP"/>
    </source>
</evidence>
<proteinExistence type="inferred from homology"/>
<dbReference type="SUPFAM" id="SSF56935">
    <property type="entry name" value="Porins"/>
    <property type="match status" value="1"/>
</dbReference>
<feature type="signal peptide" evidence="8">
    <location>
        <begin position="1"/>
        <end position="17"/>
    </location>
</feature>
<dbReference type="NCBIfam" id="TIGR04056">
    <property type="entry name" value="OMP_RagA_SusC"/>
    <property type="match status" value="1"/>
</dbReference>
<dbReference type="Pfam" id="PF07715">
    <property type="entry name" value="Plug"/>
    <property type="match status" value="1"/>
</dbReference>
<dbReference type="Proteomes" id="UP000606494">
    <property type="component" value="Unassembled WGS sequence"/>
</dbReference>
<evidence type="ECO:0000313" key="10">
    <source>
        <dbReference type="EMBL" id="MBD1424265.1"/>
    </source>
</evidence>
<feature type="chain" id="PRO_5046619183" evidence="8">
    <location>
        <begin position="18"/>
        <end position="1081"/>
    </location>
</feature>
<dbReference type="SUPFAM" id="SSF49464">
    <property type="entry name" value="Carboxypeptidase regulatory domain-like"/>
    <property type="match status" value="1"/>
</dbReference>
<evidence type="ECO:0000256" key="1">
    <source>
        <dbReference type="ARBA" id="ARBA00004571"/>
    </source>
</evidence>
<dbReference type="InterPro" id="IPR008969">
    <property type="entry name" value="CarboxyPept-like_regulatory"/>
</dbReference>
<protein>
    <submittedName>
        <fullName evidence="10">TonB-dependent receptor</fullName>
    </submittedName>
</protein>
<keyword evidence="2 7" id="KW-0813">Transport</keyword>
<dbReference type="NCBIfam" id="TIGR04057">
    <property type="entry name" value="SusC_RagA_signa"/>
    <property type="match status" value="1"/>
</dbReference>
<dbReference type="Gene3D" id="2.40.170.20">
    <property type="entry name" value="TonB-dependent receptor, beta-barrel domain"/>
    <property type="match status" value="1"/>
</dbReference>
<evidence type="ECO:0000256" key="5">
    <source>
        <dbReference type="ARBA" id="ARBA00023136"/>
    </source>
</evidence>
<comment type="similarity">
    <text evidence="7">Belongs to the TonB-dependent receptor family.</text>
</comment>
<keyword evidence="5 7" id="KW-0472">Membrane</keyword>
<dbReference type="InterPro" id="IPR039426">
    <property type="entry name" value="TonB-dep_rcpt-like"/>
</dbReference>
<keyword evidence="6 7" id="KW-0998">Cell outer membrane</keyword>